<organism evidence="1 2">
    <name type="scientific">Parelaphostrongylus tenuis</name>
    <name type="common">Meningeal worm</name>
    <dbReference type="NCBI Taxonomy" id="148309"/>
    <lineage>
        <taxon>Eukaryota</taxon>
        <taxon>Metazoa</taxon>
        <taxon>Ecdysozoa</taxon>
        <taxon>Nematoda</taxon>
        <taxon>Chromadorea</taxon>
        <taxon>Rhabditida</taxon>
        <taxon>Rhabditina</taxon>
        <taxon>Rhabditomorpha</taxon>
        <taxon>Strongyloidea</taxon>
        <taxon>Metastrongylidae</taxon>
        <taxon>Parelaphostrongylus</taxon>
    </lineage>
</organism>
<proteinExistence type="predicted"/>
<comment type="caution">
    <text evidence="1">The sequence shown here is derived from an EMBL/GenBank/DDBJ whole genome shotgun (WGS) entry which is preliminary data.</text>
</comment>
<dbReference type="Proteomes" id="UP001196413">
    <property type="component" value="Unassembled WGS sequence"/>
</dbReference>
<keyword evidence="2" id="KW-1185">Reference proteome</keyword>
<sequence length="87" mass="9306">MSPYGLCNNKDIVSEEQLFDALHGMELLVAQAVCDFIVAKKLVYDCVLGVPYGALPLATVTDAIAVVDRQQGATEGLADAKSNFIVF</sequence>
<gene>
    <name evidence="1" type="ORF">KIN20_004834</name>
</gene>
<evidence type="ECO:0000313" key="1">
    <source>
        <dbReference type="EMBL" id="KAJ1349333.1"/>
    </source>
</evidence>
<dbReference type="EMBL" id="JAHQIW010000648">
    <property type="protein sequence ID" value="KAJ1349333.1"/>
    <property type="molecule type" value="Genomic_DNA"/>
</dbReference>
<reference evidence="1" key="1">
    <citation type="submission" date="2021-06" db="EMBL/GenBank/DDBJ databases">
        <title>Parelaphostrongylus tenuis whole genome reference sequence.</title>
        <authorList>
            <person name="Garwood T.J."/>
            <person name="Larsen P.A."/>
            <person name="Fountain-Jones N.M."/>
            <person name="Garbe J.R."/>
            <person name="Macchietto M.G."/>
            <person name="Kania S.A."/>
            <person name="Gerhold R.W."/>
            <person name="Richards J.E."/>
            <person name="Wolf T.M."/>
        </authorList>
    </citation>
    <scope>NUCLEOTIDE SEQUENCE</scope>
    <source>
        <strain evidence="1">MNPRO001-30</strain>
        <tissue evidence="1">Meninges</tissue>
    </source>
</reference>
<evidence type="ECO:0000313" key="2">
    <source>
        <dbReference type="Proteomes" id="UP001196413"/>
    </source>
</evidence>
<name>A0AAD5QEQ7_PARTN</name>
<accession>A0AAD5QEQ7</accession>
<dbReference type="AlphaFoldDB" id="A0AAD5QEQ7"/>
<protein>
    <submittedName>
        <fullName evidence="1">Uncharacterized protein</fullName>
    </submittedName>
</protein>